<dbReference type="GO" id="GO:0003735">
    <property type="term" value="F:structural constituent of ribosome"/>
    <property type="evidence" value="ECO:0007669"/>
    <property type="project" value="InterPro"/>
</dbReference>
<dbReference type="InterPro" id="IPR005823">
    <property type="entry name" value="Ribosomal_uL13_bac-type"/>
</dbReference>
<dbReference type="HAMAP" id="MF_01366">
    <property type="entry name" value="Ribosomal_uL13"/>
    <property type="match status" value="1"/>
</dbReference>
<evidence type="ECO:0000256" key="1">
    <source>
        <dbReference type="ARBA" id="ARBA00006227"/>
    </source>
</evidence>
<dbReference type="NCBIfam" id="TIGR01066">
    <property type="entry name" value="rplM_bact"/>
    <property type="match status" value="1"/>
</dbReference>
<dbReference type="InterPro" id="IPR005822">
    <property type="entry name" value="Ribosomal_uL13"/>
</dbReference>
<dbReference type="PIRSF" id="PIRSF002181">
    <property type="entry name" value="Ribosomal_L13"/>
    <property type="match status" value="1"/>
</dbReference>
<dbReference type="PROSITE" id="PS00783">
    <property type="entry name" value="RIBOSOMAL_L13"/>
    <property type="match status" value="1"/>
</dbReference>
<evidence type="ECO:0000256" key="4">
    <source>
        <dbReference type="RuleBase" id="RU003877"/>
    </source>
</evidence>
<reference evidence="5" key="1">
    <citation type="journal article" date="2018" name="Genome Biol. Evol.">
        <title>Mitochondrial and Plastid Genomes from Coralline Red Algae Provide Insights into the Incongruent Evolutionary Histories of Organelles.</title>
        <authorList>
            <person name="Lee J."/>
            <person name="Song H.J."/>
            <person name="In Park S."/>
            <person name="Lee Y.M."/>
            <person name="Jeong S.Y."/>
            <person name="Oh Cho T."/>
            <person name="Kim J.H."/>
            <person name="Choi H.G."/>
            <person name="Choi C.G."/>
            <person name="Nelson W.A."/>
            <person name="Fredericq S."/>
            <person name="Bhattacharya D."/>
            <person name="Su Yoon H."/>
        </authorList>
    </citation>
    <scope>NUCLEOTIDE SEQUENCE</scope>
</reference>
<dbReference type="InterPro" id="IPR023563">
    <property type="entry name" value="Ribosomal_uL13_CS"/>
</dbReference>
<dbReference type="EMBL" id="MH281626">
    <property type="protein sequence ID" value="AYR05712.1"/>
    <property type="molecule type" value="Genomic_DNA"/>
</dbReference>
<evidence type="ECO:0000313" key="5">
    <source>
        <dbReference type="EMBL" id="AYR05712.1"/>
    </source>
</evidence>
<geneLocation type="plastid" evidence="5"/>
<dbReference type="AlphaFoldDB" id="A0A3G3MFW6"/>
<protein>
    <submittedName>
        <fullName evidence="5">Ribosomal protein L13</fullName>
    </submittedName>
</protein>
<evidence type="ECO:0000256" key="2">
    <source>
        <dbReference type="ARBA" id="ARBA00022980"/>
    </source>
</evidence>
<keyword evidence="5" id="KW-0934">Plastid</keyword>
<dbReference type="SUPFAM" id="SSF52161">
    <property type="entry name" value="Ribosomal protein L13"/>
    <property type="match status" value="1"/>
</dbReference>
<name>A0A3G3MFW6_9FLOR</name>
<dbReference type="RefSeq" id="YP_009541703.1">
    <property type="nucleotide sequence ID" value="NC_039977.1"/>
</dbReference>
<proteinExistence type="inferred from homology"/>
<accession>A0A3G3MFW6</accession>
<sequence>MNKTYIQKKSKKAQWYLIDAKNQTLGRICTKIATTIRGKNNYYYNPYLINNEYIIVINAEHIQISGQKKYQKKYYRHSGRPGSLKKENFEQLKKRIPNRIIEKGVRGMLPKNRLGRILFNHLKVYSGKAHPHNAQNPTILSLN</sequence>
<dbReference type="GO" id="GO:0006412">
    <property type="term" value="P:translation"/>
    <property type="evidence" value="ECO:0007669"/>
    <property type="project" value="InterPro"/>
</dbReference>
<keyword evidence="2 4" id="KW-0689">Ribosomal protein</keyword>
<dbReference type="GO" id="GO:0003729">
    <property type="term" value="F:mRNA binding"/>
    <property type="evidence" value="ECO:0007669"/>
    <property type="project" value="TreeGrafter"/>
</dbReference>
<comment type="similarity">
    <text evidence="1 4">Belongs to the universal ribosomal protein uL13 family.</text>
</comment>
<dbReference type="GeneID" id="38463442"/>
<dbReference type="PANTHER" id="PTHR11545">
    <property type="entry name" value="RIBOSOMAL PROTEIN L13"/>
    <property type="match status" value="1"/>
</dbReference>
<gene>
    <name evidence="5" type="primary">rpl13</name>
</gene>
<dbReference type="Pfam" id="PF00572">
    <property type="entry name" value="Ribosomal_L13"/>
    <property type="match status" value="1"/>
</dbReference>
<organism evidence="5">
    <name type="scientific">Synarthrophyton chejuense</name>
    <dbReference type="NCBI Taxonomy" id="2485825"/>
    <lineage>
        <taxon>Eukaryota</taxon>
        <taxon>Rhodophyta</taxon>
        <taxon>Florideophyceae</taxon>
        <taxon>Corallinophycidae</taxon>
        <taxon>Hapalidiales</taxon>
        <taxon>Hapalidiaceae</taxon>
        <taxon>Melobesioideae</taxon>
        <taxon>Synarthrophyton</taxon>
    </lineage>
</organism>
<evidence type="ECO:0000256" key="3">
    <source>
        <dbReference type="ARBA" id="ARBA00023274"/>
    </source>
</evidence>
<dbReference type="CDD" id="cd00392">
    <property type="entry name" value="Ribosomal_L13"/>
    <property type="match status" value="1"/>
</dbReference>
<dbReference type="GO" id="GO:0022625">
    <property type="term" value="C:cytosolic large ribosomal subunit"/>
    <property type="evidence" value="ECO:0007669"/>
    <property type="project" value="TreeGrafter"/>
</dbReference>
<dbReference type="PANTHER" id="PTHR11545:SF2">
    <property type="entry name" value="LARGE RIBOSOMAL SUBUNIT PROTEIN UL13M"/>
    <property type="match status" value="1"/>
</dbReference>
<dbReference type="GO" id="GO:0017148">
    <property type="term" value="P:negative regulation of translation"/>
    <property type="evidence" value="ECO:0007669"/>
    <property type="project" value="TreeGrafter"/>
</dbReference>
<keyword evidence="3 4" id="KW-0687">Ribonucleoprotein</keyword>
<dbReference type="InterPro" id="IPR036899">
    <property type="entry name" value="Ribosomal_uL13_sf"/>
</dbReference>
<dbReference type="Gene3D" id="3.90.1180.10">
    <property type="entry name" value="Ribosomal protein L13"/>
    <property type="match status" value="1"/>
</dbReference>